<evidence type="ECO:0000313" key="23">
    <source>
        <dbReference type="Proteomes" id="UP000287969"/>
    </source>
</evidence>
<keyword evidence="12" id="KW-0067">ATP-binding</keyword>
<dbReference type="Gene3D" id="3.50.30.10">
    <property type="entry name" value="Phosphohistidine domain"/>
    <property type="match status" value="1"/>
</dbReference>
<dbReference type="NCBIfam" id="NF004978">
    <property type="entry name" value="PRK06354.1"/>
    <property type="match status" value="1"/>
</dbReference>
<reference evidence="23" key="1">
    <citation type="submission" date="2019-01" db="EMBL/GenBank/DDBJ databases">
        <title>Draft genomes of a novel of Sporanaerobacter strains.</title>
        <authorList>
            <person name="Ma S."/>
        </authorList>
    </citation>
    <scope>NUCLEOTIDE SEQUENCE [LARGE SCALE GENOMIC DNA]</scope>
    <source>
        <strain evidence="23">NJN-17</strain>
    </source>
</reference>
<dbReference type="PANTHER" id="PTHR11817">
    <property type="entry name" value="PYRUVATE KINASE"/>
    <property type="match status" value="1"/>
</dbReference>
<dbReference type="PROSITE" id="PS00110">
    <property type="entry name" value="PYRUVATE_KINASE"/>
    <property type="match status" value="1"/>
</dbReference>
<feature type="domain" description="Pyruvate kinase C-terminal" evidence="21">
    <location>
        <begin position="357"/>
        <end position="470"/>
    </location>
</feature>
<keyword evidence="15 18" id="KW-0324">Glycolysis</keyword>
<name>A0A410QAM9_9FIRM</name>
<evidence type="ECO:0000256" key="12">
    <source>
        <dbReference type="ARBA" id="ARBA00022840"/>
    </source>
</evidence>
<dbReference type="InterPro" id="IPR015793">
    <property type="entry name" value="Pyrv_Knase_brl"/>
</dbReference>
<evidence type="ECO:0000256" key="9">
    <source>
        <dbReference type="ARBA" id="ARBA00022723"/>
    </source>
</evidence>
<dbReference type="KEGG" id="spoa:EQM13_04745"/>
<keyword evidence="10" id="KW-0547">Nucleotide-binding</keyword>
<dbReference type="AlphaFoldDB" id="A0A410QAM9"/>
<dbReference type="RefSeq" id="WP_128752072.1">
    <property type="nucleotide sequence ID" value="NZ_CP035282.1"/>
</dbReference>
<evidence type="ECO:0000259" key="20">
    <source>
        <dbReference type="Pfam" id="PF00391"/>
    </source>
</evidence>
<gene>
    <name evidence="22" type="primary">pyk</name>
    <name evidence="22" type="ORF">EQM13_04745</name>
</gene>
<dbReference type="GO" id="GO:0000287">
    <property type="term" value="F:magnesium ion binding"/>
    <property type="evidence" value="ECO:0007669"/>
    <property type="project" value="UniProtKB-UniRule"/>
</dbReference>
<evidence type="ECO:0000256" key="1">
    <source>
        <dbReference type="ARBA" id="ARBA00001946"/>
    </source>
</evidence>
<dbReference type="InterPro" id="IPR015795">
    <property type="entry name" value="Pyrv_Knase_C"/>
</dbReference>
<dbReference type="GO" id="GO:0030955">
    <property type="term" value="F:potassium ion binding"/>
    <property type="evidence" value="ECO:0007669"/>
    <property type="project" value="UniProtKB-UniRule"/>
</dbReference>
<evidence type="ECO:0000256" key="2">
    <source>
        <dbReference type="ARBA" id="ARBA00001958"/>
    </source>
</evidence>
<evidence type="ECO:0000256" key="14">
    <source>
        <dbReference type="ARBA" id="ARBA00022958"/>
    </source>
</evidence>
<dbReference type="InterPro" id="IPR036918">
    <property type="entry name" value="Pyrv_Knase_C_sf"/>
</dbReference>
<evidence type="ECO:0000259" key="19">
    <source>
        <dbReference type="Pfam" id="PF00224"/>
    </source>
</evidence>
<keyword evidence="14" id="KW-0630">Potassium</keyword>
<dbReference type="Pfam" id="PF02887">
    <property type="entry name" value="PK_C"/>
    <property type="match status" value="1"/>
</dbReference>
<keyword evidence="8 18" id="KW-0808">Transferase</keyword>
<comment type="pathway">
    <text evidence="3 18">Carbohydrate degradation; glycolysis; pyruvate from D-glyceraldehyde 3-phosphate: step 5/5.</text>
</comment>
<dbReference type="InterPro" id="IPR015813">
    <property type="entry name" value="Pyrv/PenolPyrv_kinase-like_dom"/>
</dbReference>
<feature type="domain" description="Pyruvate kinase barrel" evidence="19">
    <location>
        <begin position="1"/>
        <end position="324"/>
    </location>
</feature>
<keyword evidence="11 18" id="KW-0418">Kinase</keyword>
<comment type="cofactor">
    <cofactor evidence="1">
        <name>Mg(2+)</name>
        <dbReference type="ChEBI" id="CHEBI:18420"/>
    </cofactor>
</comment>
<evidence type="ECO:0000259" key="21">
    <source>
        <dbReference type="Pfam" id="PF02887"/>
    </source>
</evidence>
<dbReference type="Pfam" id="PF00391">
    <property type="entry name" value="PEP-utilizers"/>
    <property type="match status" value="1"/>
</dbReference>
<comment type="catalytic activity">
    <reaction evidence="18">
        <text>pyruvate + ATP = phosphoenolpyruvate + ADP + H(+)</text>
        <dbReference type="Rhea" id="RHEA:18157"/>
        <dbReference type="ChEBI" id="CHEBI:15361"/>
        <dbReference type="ChEBI" id="CHEBI:15378"/>
        <dbReference type="ChEBI" id="CHEBI:30616"/>
        <dbReference type="ChEBI" id="CHEBI:58702"/>
        <dbReference type="ChEBI" id="CHEBI:456216"/>
        <dbReference type="EC" id="2.7.1.40"/>
    </reaction>
</comment>
<dbReference type="FunFam" id="3.20.20.60:FF:000001">
    <property type="entry name" value="Pyruvate kinase"/>
    <property type="match status" value="1"/>
</dbReference>
<evidence type="ECO:0000256" key="15">
    <source>
        <dbReference type="ARBA" id="ARBA00023152"/>
    </source>
</evidence>
<dbReference type="GO" id="GO:0016301">
    <property type="term" value="F:kinase activity"/>
    <property type="evidence" value="ECO:0007669"/>
    <property type="project" value="UniProtKB-KW"/>
</dbReference>
<dbReference type="InterPro" id="IPR008279">
    <property type="entry name" value="PEP-util_enz_mobile_dom"/>
</dbReference>
<dbReference type="InterPro" id="IPR001697">
    <property type="entry name" value="Pyr_Knase"/>
</dbReference>
<dbReference type="Pfam" id="PF00224">
    <property type="entry name" value="PK"/>
    <property type="match status" value="1"/>
</dbReference>
<evidence type="ECO:0000256" key="4">
    <source>
        <dbReference type="ARBA" id="ARBA00006237"/>
    </source>
</evidence>
<sequence length="585" mass="63144">MKKTKIVCTIGPSSEKEEVLRELIINGMNVARLNFSHGSHEEHQKRIVTIKKLREELDLPIGIMLDTKGPEIRIKEFEDGVCELEEGHEFILTSRDVPGNKNIVGISYAELPKDVKRKDTILIDDGLIELEVEDIIDGKDIKCVVKNGGTLSNHKGVNVPGVKTNLPVLTDEDIKDIKFGIKNEVDFIAASFIKKGKDVIEIRKILEQNGNNNIEIISKIESREAVENIDEIINVSDGIMVARGDLGVEIPTEEIPLIQKSIIRKCNLVGKPVITATQMLDSMIRNPRPTRAEATDVANAILDGTDAIMLSGETASGKYPIAAVKTMRRIAERIESSLDYRQLFKVKSMRNEITSTNAISRATCATAEDLGASAIITATSSGYTARAVSKFRPKAPIIAATPSEKIMRKLSLIWGVYPVLSLRSVSTDEVIDLSIHCALKKGYIKEGDLIIITAGIPAGVPGSTNLIKVHTVGKILLRGTGVGAKAVTGKVCIGNSPEELKGKFVKGDILVSKATDKDIIEYIKIASAIIAEEGGLTSHAAIVGLNLGIPTIVGAKNATSILKDGSVVTADSITGLIYNGEVKVL</sequence>
<organism evidence="22 23">
    <name type="scientific">Acidilutibacter cellobiosedens</name>
    <dbReference type="NCBI Taxonomy" id="2507161"/>
    <lineage>
        <taxon>Bacteria</taxon>
        <taxon>Bacillati</taxon>
        <taxon>Bacillota</taxon>
        <taxon>Tissierellia</taxon>
        <taxon>Tissierellales</taxon>
        <taxon>Acidilutibacteraceae</taxon>
        <taxon>Acidilutibacter</taxon>
    </lineage>
</organism>
<dbReference type="Proteomes" id="UP000287969">
    <property type="component" value="Chromosome"/>
</dbReference>
<dbReference type="GO" id="GO:0004743">
    <property type="term" value="F:pyruvate kinase activity"/>
    <property type="evidence" value="ECO:0007669"/>
    <property type="project" value="UniProtKB-UniRule"/>
</dbReference>
<evidence type="ECO:0000256" key="6">
    <source>
        <dbReference type="ARBA" id="ARBA00012142"/>
    </source>
</evidence>
<dbReference type="InterPro" id="IPR011037">
    <property type="entry name" value="Pyrv_Knase-like_insert_dom_sf"/>
</dbReference>
<dbReference type="InterPro" id="IPR036637">
    <property type="entry name" value="Phosphohistidine_dom_sf"/>
</dbReference>
<keyword evidence="23" id="KW-1185">Reference proteome</keyword>
<dbReference type="FunFam" id="2.40.33.10:FF:000001">
    <property type="entry name" value="Pyruvate kinase"/>
    <property type="match status" value="1"/>
</dbReference>
<dbReference type="PRINTS" id="PR01050">
    <property type="entry name" value="PYRUVTKNASE"/>
</dbReference>
<evidence type="ECO:0000256" key="8">
    <source>
        <dbReference type="ARBA" id="ARBA00022679"/>
    </source>
</evidence>
<dbReference type="Gene3D" id="3.40.1380.20">
    <property type="entry name" value="Pyruvate kinase, C-terminal domain"/>
    <property type="match status" value="1"/>
</dbReference>
<feature type="domain" description="PEP-utilising enzyme mobile" evidence="20">
    <location>
        <begin position="506"/>
        <end position="575"/>
    </location>
</feature>
<keyword evidence="16 22" id="KW-0670">Pyruvate</keyword>
<dbReference type="GO" id="GO:0006950">
    <property type="term" value="P:response to stress"/>
    <property type="evidence" value="ECO:0007669"/>
    <property type="project" value="UniProtKB-ARBA"/>
</dbReference>
<dbReference type="Gene3D" id="3.20.20.60">
    <property type="entry name" value="Phosphoenolpyruvate-binding domains"/>
    <property type="match status" value="1"/>
</dbReference>
<evidence type="ECO:0000256" key="5">
    <source>
        <dbReference type="ARBA" id="ARBA00008663"/>
    </source>
</evidence>
<dbReference type="EMBL" id="CP035282">
    <property type="protein sequence ID" value="QAT60938.1"/>
    <property type="molecule type" value="Genomic_DNA"/>
</dbReference>
<protein>
    <recommendedName>
        <fullName evidence="7 17">Pyruvate kinase</fullName>
        <ecNumber evidence="6 17">2.7.1.40</ecNumber>
    </recommendedName>
</protein>
<dbReference type="SUPFAM" id="SSF52935">
    <property type="entry name" value="PK C-terminal domain-like"/>
    <property type="match status" value="1"/>
</dbReference>
<keyword evidence="9" id="KW-0479">Metal-binding</keyword>
<comment type="similarity">
    <text evidence="4">In the C-terminal section; belongs to the PEP-utilizing enzyme family.</text>
</comment>
<dbReference type="SUPFAM" id="SSF50800">
    <property type="entry name" value="PK beta-barrel domain-like"/>
    <property type="match status" value="1"/>
</dbReference>
<dbReference type="NCBIfam" id="TIGR01064">
    <property type="entry name" value="pyruv_kin"/>
    <property type="match status" value="1"/>
</dbReference>
<evidence type="ECO:0000256" key="18">
    <source>
        <dbReference type="RuleBase" id="RU000504"/>
    </source>
</evidence>
<evidence type="ECO:0000256" key="13">
    <source>
        <dbReference type="ARBA" id="ARBA00022842"/>
    </source>
</evidence>
<dbReference type="UniPathway" id="UPA00109">
    <property type="reaction ID" value="UER00188"/>
</dbReference>
<proteinExistence type="inferred from homology"/>
<dbReference type="InterPro" id="IPR040442">
    <property type="entry name" value="Pyrv_kinase-like_dom_sf"/>
</dbReference>
<keyword evidence="13 18" id="KW-0460">Magnesium</keyword>
<comment type="cofactor">
    <cofactor evidence="2">
        <name>K(+)</name>
        <dbReference type="ChEBI" id="CHEBI:29103"/>
    </cofactor>
</comment>
<evidence type="ECO:0000256" key="16">
    <source>
        <dbReference type="ARBA" id="ARBA00023317"/>
    </source>
</evidence>
<evidence type="ECO:0000256" key="3">
    <source>
        <dbReference type="ARBA" id="ARBA00004997"/>
    </source>
</evidence>
<dbReference type="SUPFAM" id="SSF52009">
    <property type="entry name" value="Phosphohistidine domain"/>
    <property type="match status" value="1"/>
</dbReference>
<evidence type="ECO:0000313" key="22">
    <source>
        <dbReference type="EMBL" id="QAT60938.1"/>
    </source>
</evidence>
<dbReference type="EC" id="2.7.1.40" evidence="6 17"/>
<dbReference type="SUPFAM" id="SSF51621">
    <property type="entry name" value="Phosphoenolpyruvate/pyruvate domain"/>
    <property type="match status" value="1"/>
</dbReference>
<dbReference type="OrthoDB" id="9812123at2"/>
<dbReference type="GO" id="GO:0005524">
    <property type="term" value="F:ATP binding"/>
    <property type="evidence" value="ECO:0007669"/>
    <property type="project" value="UniProtKB-KW"/>
</dbReference>
<dbReference type="Gene3D" id="2.40.33.10">
    <property type="entry name" value="PK beta-barrel domain-like"/>
    <property type="match status" value="1"/>
</dbReference>
<evidence type="ECO:0000256" key="17">
    <source>
        <dbReference type="NCBIfam" id="TIGR01064"/>
    </source>
</evidence>
<dbReference type="InterPro" id="IPR015806">
    <property type="entry name" value="Pyrv_Knase_insert_dom_sf"/>
</dbReference>
<accession>A0A410QAM9</accession>
<dbReference type="NCBIfam" id="NF004491">
    <property type="entry name" value="PRK05826.1"/>
    <property type="match status" value="1"/>
</dbReference>
<evidence type="ECO:0000256" key="11">
    <source>
        <dbReference type="ARBA" id="ARBA00022777"/>
    </source>
</evidence>
<evidence type="ECO:0000256" key="10">
    <source>
        <dbReference type="ARBA" id="ARBA00022741"/>
    </source>
</evidence>
<dbReference type="InterPro" id="IPR018209">
    <property type="entry name" value="Pyrv_Knase_AS"/>
</dbReference>
<comment type="similarity">
    <text evidence="5 18">Belongs to the pyruvate kinase family.</text>
</comment>
<evidence type="ECO:0000256" key="7">
    <source>
        <dbReference type="ARBA" id="ARBA00018587"/>
    </source>
</evidence>